<organism evidence="5 6">
    <name type="scientific">Legionella israelensis</name>
    <dbReference type="NCBI Taxonomy" id="454"/>
    <lineage>
        <taxon>Bacteria</taxon>
        <taxon>Pseudomonadati</taxon>
        <taxon>Pseudomonadota</taxon>
        <taxon>Gammaproteobacteria</taxon>
        <taxon>Legionellales</taxon>
        <taxon>Legionellaceae</taxon>
        <taxon>Legionella</taxon>
    </lineage>
</organism>
<gene>
    <name evidence="5" type="primary">csrA_1</name>
    <name evidence="5" type="ORF">Lisr_0482</name>
</gene>
<dbReference type="STRING" id="454.Lisr_0482"/>
<dbReference type="InterPro" id="IPR036107">
    <property type="entry name" value="CsrA_sf"/>
</dbReference>
<evidence type="ECO:0000256" key="2">
    <source>
        <dbReference type="ARBA" id="ARBA00022845"/>
    </source>
</evidence>
<dbReference type="PANTHER" id="PTHR34984:SF1">
    <property type="entry name" value="CARBON STORAGE REGULATOR"/>
    <property type="match status" value="1"/>
</dbReference>
<dbReference type="SUPFAM" id="SSF117130">
    <property type="entry name" value="CsrA-like"/>
    <property type="match status" value="1"/>
</dbReference>
<keyword evidence="1" id="KW-0963">Cytoplasm</keyword>
<dbReference type="Pfam" id="PF02599">
    <property type="entry name" value="CsrA"/>
    <property type="match status" value="1"/>
</dbReference>
<evidence type="ECO:0000313" key="6">
    <source>
        <dbReference type="Proteomes" id="UP000054761"/>
    </source>
</evidence>
<evidence type="ECO:0000313" key="5">
    <source>
        <dbReference type="EMBL" id="KTD32065.1"/>
    </source>
</evidence>
<evidence type="ECO:0000256" key="1">
    <source>
        <dbReference type="ARBA" id="ARBA00022490"/>
    </source>
</evidence>
<dbReference type="AlphaFoldDB" id="A0A0W0WI99"/>
<dbReference type="GO" id="GO:0048027">
    <property type="term" value="F:mRNA 5'-UTR binding"/>
    <property type="evidence" value="ECO:0007669"/>
    <property type="project" value="TreeGrafter"/>
</dbReference>
<keyword evidence="3" id="KW-0694">RNA-binding</keyword>
<sequence>MLILNRTIDQSIFLDKGRIQIKVIKINGGQVHLGFTASKQVDIVREEIFYRNQGKPTNSKGLAESIK</sequence>
<dbReference type="GO" id="GO:0045947">
    <property type="term" value="P:negative regulation of translational initiation"/>
    <property type="evidence" value="ECO:0007669"/>
    <property type="project" value="TreeGrafter"/>
</dbReference>
<dbReference type="Proteomes" id="UP000054761">
    <property type="component" value="Unassembled WGS sequence"/>
</dbReference>
<dbReference type="Gene3D" id="2.60.40.4380">
    <property type="entry name" value="Translational regulator CsrA"/>
    <property type="match status" value="1"/>
</dbReference>
<comment type="caution">
    <text evidence="5">The sequence shown here is derived from an EMBL/GenBank/DDBJ whole genome shotgun (WGS) entry which is preliminary data.</text>
</comment>
<dbReference type="GO" id="GO:0006402">
    <property type="term" value="P:mRNA catabolic process"/>
    <property type="evidence" value="ECO:0007669"/>
    <property type="project" value="InterPro"/>
</dbReference>
<keyword evidence="6" id="KW-1185">Reference proteome</keyword>
<evidence type="ECO:0000256" key="4">
    <source>
        <dbReference type="ARBA" id="ARBA00023159"/>
    </source>
</evidence>
<dbReference type="PANTHER" id="PTHR34984">
    <property type="entry name" value="CARBON STORAGE REGULATOR"/>
    <property type="match status" value="1"/>
</dbReference>
<dbReference type="EMBL" id="LNYH01000015">
    <property type="protein sequence ID" value="KTD32065.1"/>
    <property type="molecule type" value="Genomic_DNA"/>
</dbReference>
<proteinExistence type="predicted"/>
<name>A0A0W0WI99_9GAMM</name>
<reference evidence="5 6" key="1">
    <citation type="submission" date="2015-11" db="EMBL/GenBank/DDBJ databases">
        <title>Genomic analysis of 38 Legionella species identifies large and diverse effector repertoires.</title>
        <authorList>
            <person name="Burstein D."/>
            <person name="Amaro F."/>
            <person name="Zusman T."/>
            <person name="Lifshitz Z."/>
            <person name="Cohen O."/>
            <person name="Gilbert J.A."/>
            <person name="Pupko T."/>
            <person name="Shuman H.A."/>
            <person name="Segal G."/>
        </authorList>
    </citation>
    <scope>NUCLEOTIDE SEQUENCE [LARGE SCALE GENOMIC DNA]</scope>
    <source>
        <strain evidence="5 6">Bercovier 4</strain>
    </source>
</reference>
<dbReference type="GO" id="GO:0005829">
    <property type="term" value="C:cytosol"/>
    <property type="evidence" value="ECO:0007669"/>
    <property type="project" value="TreeGrafter"/>
</dbReference>
<dbReference type="InterPro" id="IPR003751">
    <property type="entry name" value="CsrA"/>
</dbReference>
<accession>A0A0W0WI99</accession>
<dbReference type="RefSeq" id="WP_058500869.1">
    <property type="nucleotide sequence ID" value="NZ_CAAAJA010000048.1"/>
</dbReference>
<keyword evidence="4" id="KW-0010">Activator</keyword>
<keyword evidence="2" id="KW-0810">Translation regulation</keyword>
<dbReference type="OrthoDB" id="9809061at2"/>
<dbReference type="GO" id="GO:0006109">
    <property type="term" value="P:regulation of carbohydrate metabolic process"/>
    <property type="evidence" value="ECO:0007669"/>
    <property type="project" value="InterPro"/>
</dbReference>
<protein>
    <submittedName>
        <fullName evidence="5">Pleiotropic regulatory protein for carbon source metabolism (Modular protein)</fullName>
    </submittedName>
</protein>
<dbReference type="PATRIC" id="fig|454.4.peg.505"/>
<evidence type="ECO:0000256" key="3">
    <source>
        <dbReference type="ARBA" id="ARBA00022884"/>
    </source>
</evidence>